<dbReference type="Pfam" id="PF10320">
    <property type="entry name" value="7TM_GPCR_Srsx"/>
    <property type="match status" value="1"/>
</dbReference>
<evidence type="ECO:0000313" key="4">
    <source>
        <dbReference type="WBParaSite" id="EVEC_0000013501-mRNA-1"/>
    </source>
</evidence>
<gene>
    <name evidence="2" type="ORF">EVEC_LOCUS96</name>
</gene>
<name>A0A0N4USN1_ENTVE</name>
<dbReference type="Gene3D" id="1.20.1070.10">
    <property type="entry name" value="Rhodopsin 7-helix transmembrane proteins"/>
    <property type="match status" value="1"/>
</dbReference>
<keyword evidence="3" id="KW-1185">Reference proteome</keyword>
<dbReference type="InterPro" id="IPR019424">
    <property type="entry name" value="7TM_GPCR_Srsx"/>
</dbReference>
<reference evidence="2 3" key="2">
    <citation type="submission" date="2018-10" db="EMBL/GenBank/DDBJ databases">
        <authorList>
            <consortium name="Pathogen Informatics"/>
        </authorList>
    </citation>
    <scope>NUCLEOTIDE SEQUENCE [LARGE SCALE GENOMIC DNA]</scope>
</reference>
<evidence type="ECO:0000256" key="1">
    <source>
        <dbReference type="SAM" id="Phobius"/>
    </source>
</evidence>
<reference evidence="4" key="1">
    <citation type="submission" date="2017-02" db="UniProtKB">
        <authorList>
            <consortium name="WormBaseParasite"/>
        </authorList>
    </citation>
    <scope>IDENTIFICATION</scope>
</reference>
<keyword evidence="1" id="KW-0472">Membrane</keyword>
<sequence length="196" mass="22060">MRGICGASLMVAGIYRFVLYSAMNPTLVSSKSCFYQSTAFLEIWSKQASSAAMLASSVDRLFIVVNPIFYFTKQRIIVKLLITLCIVTPSIMCGTTTIVEFTLPDRFVEKICVSQFLFTSPALQYMDVVRTLFASFSIALMIAVIIILRRKHPGMSKFRVTHKDGLIATHHFLTKRQQSYTISVLLCSGCTLRKQM</sequence>
<dbReference type="EMBL" id="UXUI01000050">
    <property type="protein sequence ID" value="VDD84953.1"/>
    <property type="molecule type" value="Genomic_DNA"/>
</dbReference>
<dbReference type="AlphaFoldDB" id="A0A0N4USN1"/>
<accession>A0A0N4USN1</accession>
<protein>
    <submittedName>
        <fullName evidence="4">G_PROTEIN_RECEP_F1_2 domain-containing protein</fullName>
    </submittedName>
</protein>
<organism evidence="4">
    <name type="scientific">Enterobius vermicularis</name>
    <name type="common">Human pinworm</name>
    <dbReference type="NCBI Taxonomy" id="51028"/>
    <lineage>
        <taxon>Eukaryota</taxon>
        <taxon>Metazoa</taxon>
        <taxon>Ecdysozoa</taxon>
        <taxon>Nematoda</taxon>
        <taxon>Chromadorea</taxon>
        <taxon>Rhabditida</taxon>
        <taxon>Spirurina</taxon>
        <taxon>Oxyuridomorpha</taxon>
        <taxon>Oxyuroidea</taxon>
        <taxon>Oxyuridae</taxon>
        <taxon>Enterobius</taxon>
    </lineage>
</organism>
<dbReference type="Proteomes" id="UP000274131">
    <property type="component" value="Unassembled WGS sequence"/>
</dbReference>
<proteinExistence type="predicted"/>
<keyword evidence="1" id="KW-1133">Transmembrane helix</keyword>
<evidence type="ECO:0000313" key="2">
    <source>
        <dbReference type="EMBL" id="VDD84953.1"/>
    </source>
</evidence>
<feature type="transmembrane region" description="Helical" evidence="1">
    <location>
        <begin position="128"/>
        <end position="148"/>
    </location>
</feature>
<dbReference type="WBParaSite" id="EVEC_0000013501-mRNA-1">
    <property type="protein sequence ID" value="EVEC_0000013501-mRNA-1"/>
    <property type="gene ID" value="EVEC_0000013501"/>
</dbReference>
<keyword evidence="1" id="KW-0812">Transmembrane</keyword>
<feature type="transmembrane region" description="Helical" evidence="1">
    <location>
        <begin position="78"/>
        <end position="99"/>
    </location>
</feature>
<evidence type="ECO:0000313" key="3">
    <source>
        <dbReference type="Proteomes" id="UP000274131"/>
    </source>
</evidence>